<dbReference type="GO" id="GO:0005829">
    <property type="term" value="C:cytosol"/>
    <property type="evidence" value="ECO:0007669"/>
    <property type="project" value="UniProtKB-ARBA"/>
</dbReference>
<comment type="caution">
    <text evidence="3">The sequence shown here is derived from an EMBL/GenBank/DDBJ whole genome shotgun (WGS) entry which is preliminary data.</text>
</comment>
<dbReference type="Proteomes" id="UP001597092">
    <property type="component" value="Unassembled WGS sequence"/>
</dbReference>
<protein>
    <submittedName>
        <fullName evidence="3">Aldo/keto reductase</fullName>
    </submittedName>
</protein>
<sequence>MVLDTVPLGRTGLKVSELAIGTWRFGRETHEGEVEIKRERAYNLLDTYEQYGGTFIDTADSYGDGFAEELIGDWLQNREREDYVIASKIYWPTNEDNPNARGLNRRHLRRQLDAILDRLRTDYLDLLYIHRWDDDTPAEEFMRTLDRFVADERVDYLGTSTQRPNAWKVAKANEIARREGYEPFTVAQPRYNLVDREIEGNYLEMCREYGLAVVPWSPLAGGFLTGKYQRDVEPPAGSRAAREPEFGERYLIDSNFAVLDEVRSVADAVDATPTQVALAWLLEHEAVTAPIVGARTVDQLEADLAAGEISLSDEQFVRLAEAGQ</sequence>
<dbReference type="FunFam" id="3.20.20.100:FF:000004">
    <property type="entry name" value="Oxidoreductase, aldo/keto reductase"/>
    <property type="match status" value="1"/>
</dbReference>
<dbReference type="InterPro" id="IPR023210">
    <property type="entry name" value="NADP_OxRdtase_dom"/>
</dbReference>
<proteinExistence type="predicted"/>
<accession>A0ABD6DW14</accession>
<dbReference type="PANTHER" id="PTHR43364">
    <property type="entry name" value="NADH-SPECIFIC METHYLGLYOXAL REDUCTASE-RELATED"/>
    <property type="match status" value="1"/>
</dbReference>
<dbReference type="Pfam" id="PF00248">
    <property type="entry name" value="Aldo_ket_red"/>
    <property type="match status" value="1"/>
</dbReference>
<dbReference type="GO" id="GO:0016491">
    <property type="term" value="F:oxidoreductase activity"/>
    <property type="evidence" value="ECO:0007669"/>
    <property type="project" value="UniProtKB-KW"/>
</dbReference>
<dbReference type="RefSeq" id="WP_256308884.1">
    <property type="nucleotide sequence ID" value="NZ_JANHAW010000003.1"/>
</dbReference>
<dbReference type="InterPro" id="IPR050523">
    <property type="entry name" value="AKR_Detox_Biosynth"/>
</dbReference>
<keyword evidence="4" id="KW-1185">Reference proteome</keyword>
<organism evidence="3 4">
    <name type="scientific">Halobellus litoreus</name>
    <dbReference type="NCBI Taxonomy" id="755310"/>
    <lineage>
        <taxon>Archaea</taxon>
        <taxon>Methanobacteriati</taxon>
        <taxon>Methanobacteriota</taxon>
        <taxon>Stenosarchaea group</taxon>
        <taxon>Halobacteria</taxon>
        <taxon>Halobacteriales</taxon>
        <taxon>Haloferacaceae</taxon>
        <taxon>Halobellus</taxon>
    </lineage>
</organism>
<dbReference type="PANTHER" id="PTHR43364:SF4">
    <property type="entry name" value="NAD(P)-LINKED OXIDOREDUCTASE SUPERFAMILY PROTEIN"/>
    <property type="match status" value="1"/>
</dbReference>
<keyword evidence="1" id="KW-0560">Oxidoreductase</keyword>
<evidence type="ECO:0000313" key="3">
    <source>
        <dbReference type="EMBL" id="MFD1686258.1"/>
    </source>
</evidence>
<dbReference type="AlphaFoldDB" id="A0ABD6DW14"/>
<reference evidence="3 4" key="1">
    <citation type="journal article" date="2019" name="Int. J. Syst. Evol. Microbiol.">
        <title>The Global Catalogue of Microorganisms (GCM) 10K type strain sequencing project: providing services to taxonomists for standard genome sequencing and annotation.</title>
        <authorList>
            <consortium name="The Broad Institute Genomics Platform"/>
            <consortium name="The Broad Institute Genome Sequencing Center for Infectious Disease"/>
            <person name="Wu L."/>
            <person name="Ma J."/>
        </authorList>
    </citation>
    <scope>NUCLEOTIDE SEQUENCE [LARGE SCALE GENOMIC DNA]</scope>
    <source>
        <strain evidence="3 4">CGMCC 1.10387</strain>
    </source>
</reference>
<evidence type="ECO:0000313" key="4">
    <source>
        <dbReference type="Proteomes" id="UP001597092"/>
    </source>
</evidence>
<dbReference type="SUPFAM" id="SSF51430">
    <property type="entry name" value="NAD(P)-linked oxidoreductase"/>
    <property type="match status" value="1"/>
</dbReference>
<feature type="domain" description="NADP-dependent oxidoreductase" evidence="2">
    <location>
        <begin position="17"/>
        <end position="322"/>
    </location>
</feature>
<dbReference type="Gene3D" id="3.20.20.100">
    <property type="entry name" value="NADP-dependent oxidoreductase domain"/>
    <property type="match status" value="1"/>
</dbReference>
<dbReference type="InterPro" id="IPR036812">
    <property type="entry name" value="NAD(P)_OxRdtase_dom_sf"/>
</dbReference>
<evidence type="ECO:0000256" key="1">
    <source>
        <dbReference type="ARBA" id="ARBA00023002"/>
    </source>
</evidence>
<name>A0ABD6DW14_9EURY</name>
<dbReference type="EMBL" id="JBHUDP010000003">
    <property type="protein sequence ID" value="MFD1686258.1"/>
    <property type="molecule type" value="Genomic_DNA"/>
</dbReference>
<evidence type="ECO:0000259" key="2">
    <source>
        <dbReference type="Pfam" id="PF00248"/>
    </source>
</evidence>
<gene>
    <name evidence="3" type="ORF">ACFSAS_11600</name>
</gene>